<feature type="transmembrane region" description="Helical" evidence="1">
    <location>
        <begin position="169"/>
        <end position="187"/>
    </location>
</feature>
<evidence type="ECO:0000313" key="3">
    <source>
        <dbReference type="Proteomes" id="UP000607653"/>
    </source>
</evidence>
<gene>
    <name evidence="2" type="ORF">HUJ06_018694</name>
</gene>
<evidence type="ECO:0000256" key="1">
    <source>
        <dbReference type="SAM" id="Phobius"/>
    </source>
</evidence>
<protein>
    <submittedName>
        <fullName evidence="2">Uncharacterized protein</fullName>
    </submittedName>
</protein>
<keyword evidence="1" id="KW-1133">Transmembrane helix</keyword>
<dbReference type="EMBL" id="DUZY01000008">
    <property type="protein sequence ID" value="DAD48757.1"/>
    <property type="molecule type" value="Genomic_DNA"/>
</dbReference>
<name>A0A822ZV47_NELNU</name>
<dbReference type="AlphaFoldDB" id="A0A822ZV47"/>
<organism evidence="2 3">
    <name type="scientific">Nelumbo nucifera</name>
    <name type="common">Sacred lotus</name>
    <dbReference type="NCBI Taxonomy" id="4432"/>
    <lineage>
        <taxon>Eukaryota</taxon>
        <taxon>Viridiplantae</taxon>
        <taxon>Streptophyta</taxon>
        <taxon>Embryophyta</taxon>
        <taxon>Tracheophyta</taxon>
        <taxon>Spermatophyta</taxon>
        <taxon>Magnoliopsida</taxon>
        <taxon>Proteales</taxon>
        <taxon>Nelumbonaceae</taxon>
        <taxon>Nelumbo</taxon>
    </lineage>
</organism>
<proteinExistence type="predicted"/>
<comment type="caution">
    <text evidence="2">The sequence shown here is derived from an EMBL/GenBank/DDBJ whole genome shotgun (WGS) entry which is preliminary data.</text>
</comment>
<evidence type="ECO:0000313" key="2">
    <source>
        <dbReference type="EMBL" id="DAD48757.1"/>
    </source>
</evidence>
<keyword evidence="3" id="KW-1185">Reference proteome</keyword>
<dbReference type="Proteomes" id="UP000607653">
    <property type="component" value="Unassembled WGS sequence"/>
</dbReference>
<keyword evidence="1" id="KW-0472">Membrane</keyword>
<sequence>MTFLQFQEGATLPNTYAFAFVENREGKDHIQVRMFLAGEVKQISVDETEPSARLLSMRTIVKELDKFLWMLKICSLSTILREYAALRSVGSLPFKDLILSAAERDAYPEDRAWKIPRALMEFLESNHNTSQLEAIRAGLSRKTFVLIQVRLVFYQFLFCVFQFKSCISHFLVVFIGSKIAFACLIVNKTFGSLLKKRIFEILCK</sequence>
<accession>A0A822ZV47</accession>
<reference evidence="2 3" key="1">
    <citation type="journal article" date="2020" name="Mol. Biol. Evol.">
        <title>Distinct Expression and Methylation Patterns for Genes with Different Fates following a Single Whole-Genome Duplication in Flowering Plants.</title>
        <authorList>
            <person name="Shi T."/>
            <person name="Rahmani R.S."/>
            <person name="Gugger P.F."/>
            <person name="Wang M."/>
            <person name="Li H."/>
            <person name="Zhang Y."/>
            <person name="Li Z."/>
            <person name="Wang Q."/>
            <person name="Van de Peer Y."/>
            <person name="Marchal K."/>
            <person name="Chen J."/>
        </authorList>
    </citation>
    <scope>NUCLEOTIDE SEQUENCE [LARGE SCALE GENOMIC DNA]</scope>
    <source>
        <tissue evidence="2">Leaf</tissue>
    </source>
</reference>
<keyword evidence="1" id="KW-0812">Transmembrane</keyword>